<evidence type="ECO:0000256" key="2">
    <source>
        <dbReference type="ARBA" id="ARBA00023235"/>
    </source>
</evidence>
<dbReference type="InterPro" id="IPR010951">
    <property type="entry name" value="CM_bact"/>
</dbReference>
<sequence>MKNEPGKNEPGQPKAPPPSELTQLRASIDNIDAALIYMLAERFRCTDTVGRLKALHQLPPTDLERENQQLTRLHQIALQAGLPPALADRFFRCIVESVVTRHRQFARELPQEKPSQEK</sequence>
<comment type="caution">
    <text evidence="5">The sequence shown here is derived from an EMBL/GenBank/DDBJ whole genome shotgun (WGS) entry which is preliminary data.</text>
</comment>
<dbReference type="AlphaFoldDB" id="A0A506URI3"/>
<dbReference type="InterPro" id="IPR051331">
    <property type="entry name" value="Chorismate_mutase-related"/>
</dbReference>
<dbReference type="EMBL" id="SORZ01000001">
    <property type="protein sequence ID" value="TPW35693.1"/>
    <property type="molecule type" value="Genomic_DNA"/>
</dbReference>
<protein>
    <recommendedName>
        <fullName evidence="1">chorismate mutase</fullName>
        <ecNumber evidence="1">5.4.99.5</ecNumber>
    </recommendedName>
</protein>
<dbReference type="SUPFAM" id="SSF48600">
    <property type="entry name" value="Chorismate mutase II"/>
    <property type="match status" value="1"/>
</dbReference>
<proteinExistence type="predicted"/>
<dbReference type="PANTHER" id="PTHR38041">
    <property type="entry name" value="CHORISMATE MUTASE"/>
    <property type="match status" value="1"/>
</dbReference>
<dbReference type="EC" id="5.4.99.5" evidence="1"/>
<feature type="domain" description="Chorismate mutase" evidence="4">
    <location>
        <begin position="15"/>
        <end position="106"/>
    </location>
</feature>
<dbReference type="InterPro" id="IPR002701">
    <property type="entry name" value="CM_II_prokaryot"/>
</dbReference>
<dbReference type="PANTHER" id="PTHR38041:SF1">
    <property type="entry name" value="CHORISMATE MUTASE"/>
    <property type="match status" value="1"/>
</dbReference>
<dbReference type="InterPro" id="IPR036263">
    <property type="entry name" value="Chorismate_II_sf"/>
</dbReference>
<dbReference type="GO" id="GO:0046417">
    <property type="term" value="P:chorismate metabolic process"/>
    <property type="evidence" value="ECO:0007669"/>
    <property type="project" value="InterPro"/>
</dbReference>
<dbReference type="PROSITE" id="PS51168">
    <property type="entry name" value="CHORISMATE_MUT_2"/>
    <property type="match status" value="1"/>
</dbReference>
<reference evidence="5 6" key="1">
    <citation type="submission" date="2019-03" db="EMBL/GenBank/DDBJ databases">
        <title>The complete genome sequence of Neokomagataea sp. Jb2 NBRC113641.</title>
        <authorList>
            <person name="Chua K.-O."/>
            <person name="Chan K.-G."/>
            <person name="See-Too W.-S."/>
        </authorList>
    </citation>
    <scope>NUCLEOTIDE SEQUENCE [LARGE SCALE GENOMIC DNA]</scope>
    <source>
        <strain evidence="5 6">Jb2</strain>
    </source>
</reference>
<evidence type="ECO:0000313" key="5">
    <source>
        <dbReference type="EMBL" id="TPW35693.1"/>
    </source>
</evidence>
<evidence type="ECO:0000259" key="4">
    <source>
        <dbReference type="PROSITE" id="PS51168"/>
    </source>
</evidence>
<dbReference type="GO" id="GO:0004106">
    <property type="term" value="F:chorismate mutase activity"/>
    <property type="evidence" value="ECO:0007669"/>
    <property type="project" value="UniProtKB-EC"/>
</dbReference>
<dbReference type="Gene3D" id="1.20.59.10">
    <property type="entry name" value="Chorismate mutase"/>
    <property type="match status" value="1"/>
</dbReference>
<dbReference type="GO" id="GO:0009697">
    <property type="term" value="P:salicylic acid biosynthetic process"/>
    <property type="evidence" value="ECO:0007669"/>
    <property type="project" value="TreeGrafter"/>
</dbReference>
<dbReference type="Pfam" id="PF01817">
    <property type="entry name" value="CM_2"/>
    <property type="match status" value="1"/>
</dbReference>
<keyword evidence="2 5" id="KW-0413">Isomerase</keyword>
<evidence type="ECO:0000256" key="1">
    <source>
        <dbReference type="ARBA" id="ARBA00012404"/>
    </source>
</evidence>
<dbReference type="InterPro" id="IPR036979">
    <property type="entry name" value="CM_dom_sf"/>
</dbReference>
<dbReference type="RefSeq" id="WP_165600160.1">
    <property type="nucleotide sequence ID" value="NZ_SORZ01000001.1"/>
</dbReference>
<dbReference type="Proteomes" id="UP000315037">
    <property type="component" value="Unassembled WGS sequence"/>
</dbReference>
<dbReference type="NCBIfam" id="TIGR01795">
    <property type="entry name" value="CM_mono_cladeE"/>
    <property type="match status" value="1"/>
</dbReference>
<feature type="region of interest" description="Disordered" evidence="3">
    <location>
        <begin position="1"/>
        <end position="20"/>
    </location>
</feature>
<gene>
    <name evidence="5" type="ORF">E3202_01685</name>
</gene>
<organism evidence="5 6">
    <name type="scientific">Oecophyllibacter saccharovorans</name>
    <dbReference type="NCBI Taxonomy" id="2558360"/>
    <lineage>
        <taxon>Bacteria</taxon>
        <taxon>Pseudomonadati</taxon>
        <taxon>Pseudomonadota</taxon>
        <taxon>Alphaproteobacteria</taxon>
        <taxon>Acetobacterales</taxon>
        <taxon>Acetobacteraceae</taxon>
        <taxon>Oecophyllibacter</taxon>
    </lineage>
</organism>
<dbReference type="SMART" id="SM00830">
    <property type="entry name" value="CM_2"/>
    <property type="match status" value="1"/>
</dbReference>
<evidence type="ECO:0000313" key="6">
    <source>
        <dbReference type="Proteomes" id="UP000315037"/>
    </source>
</evidence>
<accession>A0A506URI3</accession>
<name>A0A506URI3_9PROT</name>
<evidence type="ECO:0000256" key="3">
    <source>
        <dbReference type="SAM" id="MobiDB-lite"/>
    </source>
</evidence>
<keyword evidence="6" id="KW-1185">Reference proteome</keyword>
<dbReference type="NCBIfam" id="NF006691">
    <property type="entry name" value="PRK09239.1"/>
    <property type="match status" value="1"/>
</dbReference>